<evidence type="ECO:0000256" key="1">
    <source>
        <dbReference type="ARBA" id="ARBA00005695"/>
    </source>
</evidence>
<keyword evidence="3" id="KW-0732">Signal</keyword>
<sequence>MTNFPKNLLNKSKRWYTSVRNIFRKSDGAKKADPNLALQQVVSARKRQGLPTKSQIKYFPQLLSKKEKQIASIAFVIIVITGILLGREFLNSQRLVVPAVGGEYTEGLVGAPQLINPLYSLTSDVDTDLTRLIYSGLMKYDTANGLVPDLAESYTISEDGKTYTFVIRDNAIWHDGEKVLADDIIFTINAIQNPDYRSPLAVSFTNVTVEQVNDRTVSFTLQEEFTPFLSFLTVGILPSHLWQEIAPFNASLAELDKKPIGSGPYIFEKLVRDSNGNLRNYELVRNPNFYGGAAYIEKLTFKFYSDLASGVDALNNHNIEGLSYVPINNLELFKKDSSFKMYFPQMHQYTALFINEDNNSILADNDVRRALATGTNKNQIIDNILLGHGLAIDTFILPGMLGENPDVTKYGYDLEAAKALLNDAGWTISNTTDEKVKVVEEETTNTSETETTDNIEDSTDTAEEAEMSLIRTKDGKTLELEIVTVDSAELVQTAEEIKAQWLELGVLANINIVSVTTLQSDILKNRNYDILLSGELYGIDTDPYAFWHSSQSDYPGLNLSQFANSEADDYIEAGRTTQDIEKRTKAYQELQNIVAEEIPAIFLYQPYYVYVTASKIKGVTIEQMVSPADRFSRINEWHIKTRKVFGKDEETEVIDEAEVIEEIDPAALYSN</sequence>
<dbReference type="PANTHER" id="PTHR30290:SF9">
    <property type="entry name" value="OLIGOPEPTIDE-BINDING PROTEIN APPA"/>
    <property type="match status" value="1"/>
</dbReference>
<dbReference type="Gene3D" id="3.90.76.10">
    <property type="entry name" value="Dipeptide-binding Protein, Domain 1"/>
    <property type="match status" value="1"/>
</dbReference>
<proteinExistence type="inferred from homology"/>
<evidence type="ECO:0000256" key="2">
    <source>
        <dbReference type="ARBA" id="ARBA00022448"/>
    </source>
</evidence>
<dbReference type="PANTHER" id="PTHR30290">
    <property type="entry name" value="PERIPLASMIC BINDING COMPONENT OF ABC TRANSPORTER"/>
    <property type="match status" value="1"/>
</dbReference>
<feature type="domain" description="Solute-binding protein family 5" evidence="4">
    <location>
        <begin position="146"/>
        <end position="551"/>
    </location>
</feature>
<evidence type="ECO:0000259" key="4">
    <source>
        <dbReference type="Pfam" id="PF00496"/>
    </source>
</evidence>
<reference evidence="6" key="1">
    <citation type="submission" date="2017-09" db="EMBL/GenBank/DDBJ databases">
        <title>Depth-based differentiation of microbial function through sediment-hosted aquifers and enrichment of novel symbionts in the deep terrestrial subsurface.</title>
        <authorList>
            <person name="Probst A.J."/>
            <person name="Ladd B."/>
            <person name="Jarett J.K."/>
            <person name="Geller-Mcgrath D.E."/>
            <person name="Sieber C.M.K."/>
            <person name="Emerson J.B."/>
            <person name="Anantharaman K."/>
            <person name="Thomas B.C."/>
            <person name="Malmstrom R."/>
            <person name="Stieglmeier M."/>
            <person name="Klingl A."/>
            <person name="Woyke T."/>
            <person name="Ryan C.M."/>
            <person name="Banfield J.F."/>
        </authorList>
    </citation>
    <scope>NUCLEOTIDE SEQUENCE [LARGE SCALE GENOMIC DNA]</scope>
</reference>
<keyword evidence="2" id="KW-0813">Transport</keyword>
<dbReference type="Proteomes" id="UP000230251">
    <property type="component" value="Unassembled WGS sequence"/>
</dbReference>
<dbReference type="SUPFAM" id="SSF53850">
    <property type="entry name" value="Periplasmic binding protein-like II"/>
    <property type="match status" value="1"/>
</dbReference>
<dbReference type="Gene3D" id="3.10.105.10">
    <property type="entry name" value="Dipeptide-binding Protein, Domain 3"/>
    <property type="match status" value="1"/>
</dbReference>
<protein>
    <recommendedName>
        <fullName evidence="4">Solute-binding protein family 5 domain-containing protein</fullName>
    </recommendedName>
</protein>
<dbReference type="GO" id="GO:0015833">
    <property type="term" value="P:peptide transport"/>
    <property type="evidence" value="ECO:0007669"/>
    <property type="project" value="TreeGrafter"/>
</dbReference>
<gene>
    <name evidence="5" type="ORF">CO057_01045</name>
</gene>
<dbReference type="Pfam" id="PF00496">
    <property type="entry name" value="SBP_bac_5"/>
    <property type="match status" value="1"/>
</dbReference>
<dbReference type="AlphaFoldDB" id="A0A2M8EPR7"/>
<dbReference type="InterPro" id="IPR000914">
    <property type="entry name" value="SBP_5_dom"/>
</dbReference>
<dbReference type="EMBL" id="PFSI01000019">
    <property type="protein sequence ID" value="PJC24743.1"/>
    <property type="molecule type" value="Genomic_DNA"/>
</dbReference>
<accession>A0A2M8EPR7</accession>
<organism evidence="5 6">
    <name type="scientific">Candidatus Uhrbacteria bacterium CG_4_9_14_0_2_um_filter_41_50</name>
    <dbReference type="NCBI Taxonomy" id="1975031"/>
    <lineage>
        <taxon>Bacteria</taxon>
        <taxon>Candidatus Uhriibacteriota</taxon>
    </lineage>
</organism>
<comment type="caution">
    <text evidence="5">The sequence shown here is derived from an EMBL/GenBank/DDBJ whole genome shotgun (WGS) entry which is preliminary data.</text>
</comment>
<comment type="similarity">
    <text evidence="1">Belongs to the bacterial solute-binding protein 5 family.</text>
</comment>
<dbReference type="GO" id="GO:1904680">
    <property type="term" value="F:peptide transmembrane transporter activity"/>
    <property type="evidence" value="ECO:0007669"/>
    <property type="project" value="TreeGrafter"/>
</dbReference>
<name>A0A2M8EPR7_9BACT</name>
<dbReference type="CDD" id="cd08513">
    <property type="entry name" value="PBP2_thermophilic_Hb8_like"/>
    <property type="match status" value="1"/>
</dbReference>
<dbReference type="InterPro" id="IPR039424">
    <property type="entry name" value="SBP_5"/>
</dbReference>
<evidence type="ECO:0000256" key="3">
    <source>
        <dbReference type="ARBA" id="ARBA00022729"/>
    </source>
</evidence>
<evidence type="ECO:0000313" key="5">
    <source>
        <dbReference type="EMBL" id="PJC24743.1"/>
    </source>
</evidence>
<evidence type="ECO:0000313" key="6">
    <source>
        <dbReference type="Proteomes" id="UP000230251"/>
    </source>
</evidence>
<dbReference type="Gene3D" id="3.40.190.10">
    <property type="entry name" value="Periplasmic binding protein-like II"/>
    <property type="match status" value="1"/>
</dbReference>